<keyword evidence="3 6" id="KW-0812">Transmembrane</keyword>
<evidence type="ECO:0000256" key="3">
    <source>
        <dbReference type="ARBA" id="ARBA00022692"/>
    </source>
</evidence>
<keyword evidence="7" id="KW-0732">Signal</keyword>
<feature type="transmembrane region" description="Helical" evidence="6">
    <location>
        <begin position="103"/>
        <end position="124"/>
    </location>
</feature>
<feature type="signal peptide" evidence="7">
    <location>
        <begin position="1"/>
        <end position="18"/>
    </location>
</feature>
<dbReference type="PANTHER" id="PTHR11654">
    <property type="entry name" value="OLIGOPEPTIDE TRANSPORTER-RELATED"/>
    <property type="match status" value="1"/>
</dbReference>
<sequence>MVFGLIYIVGGLIATCAAHPEVMNARLYLVGILVLVPPGTAGIKANISNFGADQYDVSDPAQAAAQETFFQWFYVSINCGAFLAFGSLTTLSTNGGLGVPKEFGYFAAYMIASLCMVFAVSLFFSVRSRYRIQEVDGQCSPLCDICQQVLTAARSGSSEAQALCLGVLLITVAIMLSLMSALFQNQVNKISVAGLPGITFACASLGVLAVVSSCESPSWLRDEQAPDGSLSASEVRSFLRLLPVIITSGLAFGAVYSCMSFSFQQQACQMDVRIPWSDGSHQFAGSFFAVADCLGIAIATPIAVGWLNPKLEQALGNRFDHSGKFGLGMVFGIMSVFLAAYVEIQRRASPVMSQVSHCAPPGIHMSELSAVYMLVPFFLMGIGEIYTIPVVMHLAYSKSPASTRTMTAVASLMMNAVSSSIFTVQTAALSQFVPDDLNQGRMEYGYYLSIVLALVLYAAFVRSIRLFRKEEQHEA</sequence>
<feature type="transmembrane region" description="Helical" evidence="6">
    <location>
        <begin position="283"/>
        <end position="304"/>
    </location>
</feature>
<dbReference type="Pfam" id="PF00854">
    <property type="entry name" value="PTR2"/>
    <property type="match status" value="1"/>
</dbReference>
<feature type="transmembrane region" description="Helical" evidence="6">
    <location>
        <begin position="162"/>
        <end position="184"/>
    </location>
</feature>
<accession>A0A813HM30</accession>
<evidence type="ECO:0000256" key="4">
    <source>
        <dbReference type="ARBA" id="ARBA00022989"/>
    </source>
</evidence>
<dbReference type="SUPFAM" id="SSF103473">
    <property type="entry name" value="MFS general substrate transporter"/>
    <property type="match status" value="1"/>
</dbReference>
<keyword evidence="9" id="KW-1185">Reference proteome</keyword>
<dbReference type="InterPro" id="IPR036259">
    <property type="entry name" value="MFS_trans_sf"/>
</dbReference>
<evidence type="ECO:0000256" key="6">
    <source>
        <dbReference type="SAM" id="Phobius"/>
    </source>
</evidence>
<feature type="transmembrane region" description="Helical" evidence="6">
    <location>
        <begin position="325"/>
        <end position="342"/>
    </location>
</feature>
<dbReference type="GO" id="GO:0016020">
    <property type="term" value="C:membrane"/>
    <property type="evidence" value="ECO:0007669"/>
    <property type="project" value="UniProtKB-SubCell"/>
</dbReference>
<gene>
    <name evidence="8" type="ORF">PGLA1383_LOCUS54681</name>
</gene>
<feature type="transmembrane region" description="Helical" evidence="6">
    <location>
        <begin position="28"/>
        <end position="47"/>
    </location>
</feature>
<evidence type="ECO:0000313" key="9">
    <source>
        <dbReference type="Proteomes" id="UP000654075"/>
    </source>
</evidence>
<evidence type="ECO:0000313" key="8">
    <source>
        <dbReference type="EMBL" id="CAE8639665.1"/>
    </source>
</evidence>
<feature type="transmembrane region" description="Helical" evidence="6">
    <location>
        <begin position="241"/>
        <end position="263"/>
    </location>
</feature>
<evidence type="ECO:0000256" key="7">
    <source>
        <dbReference type="SAM" id="SignalP"/>
    </source>
</evidence>
<feature type="transmembrane region" description="Helical" evidence="6">
    <location>
        <begin position="68"/>
        <end position="91"/>
    </location>
</feature>
<feature type="transmembrane region" description="Helical" evidence="6">
    <location>
        <begin position="444"/>
        <end position="461"/>
    </location>
</feature>
<evidence type="ECO:0000256" key="2">
    <source>
        <dbReference type="ARBA" id="ARBA00005982"/>
    </source>
</evidence>
<feature type="transmembrane region" description="Helical" evidence="6">
    <location>
        <begin position="370"/>
        <end position="396"/>
    </location>
</feature>
<organism evidence="8 9">
    <name type="scientific">Polarella glacialis</name>
    <name type="common">Dinoflagellate</name>
    <dbReference type="NCBI Taxonomy" id="89957"/>
    <lineage>
        <taxon>Eukaryota</taxon>
        <taxon>Sar</taxon>
        <taxon>Alveolata</taxon>
        <taxon>Dinophyceae</taxon>
        <taxon>Suessiales</taxon>
        <taxon>Suessiaceae</taxon>
        <taxon>Polarella</taxon>
    </lineage>
</organism>
<protein>
    <submittedName>
        <fullName evidence="8">Uncharacterized protein</fullName>
    </submittedName>
</protein>
<comment type="subcellular location">
    <subcellularLocation>
        <location evidence="1">Membrane</location>
        <topology evidence="1">Multi-pass membrane protein</topology>
    </subcellularLocation>
</comment>
<name>A0A813HM30_POLGL</name>
<dbReference type="EMBL" id="CAJNNV010032344">
    <property type="protein sequence ID" value="CAE8639665.1"/>
    <property type="molecule type" value="Genomic_DNA"/>
</dbReference>
<comment type="caution">
    <text evidence="8">The sequence shown here is derived from an EMBL/GenBank/DDBJ whole genome shotgun (WGS) entry which is preliminary data.</text>
</comment>
<dbReference type="OrthoDB" id="6036at2759"/>
<reference evidence="8" key="1">
    <citation type="submission" date="2021-02" db="EMBL/GenBank/DDBJ databases">
        <authorList>
            <person name="Dougan E. K."/>
            <person name="Rhodes N."/>
            <person name="Thang M."/>
            <person name="Chan C."/>
        </authorList>
    </citation>
    <scope>NUCLEOTIDE SEQUENCE</scope>
</reference>
<dbReference type="InterPro" id="IPR000109">
    <property type="entry name" value="POT_fam"/>
</dbReference>
<dbReference type="Proteomes" id="UP000654075">
    <property type="component" value="Unassembled WGS sequence"/>
</dbReference>
<feature type="transmembrane region" description="Helical" evidence="6">
    <location>
        <begin position="190"/>
        <end position="211"/>
    </location>
</feature>
<keyword evidence="4 6" id="KW-1133">Transmembrane helix</keyword>
<comment type="similarity">
    <text evidence="2">Belongs to the major facilitator superfamily. Proton-dependent oligopeptide transporter (POT/PTR) (TC 2.A.17) family.</text>
</comment>
<dbReference type="OMA" id="FKCCISP"/>
<feature type="chain" id="PRO_5032965503" evidence="7">
    <location>
        <begin position="19"/>
        <end position="475"/>
    </location>
</feature>
<dbReference type="AlphaFoldDB" id="A0A813HM30"/>
<feature type="transmembrane region" description="Helical" evidence="6">
    <location>
        <begin position="408"/>
        <end position="432"/>
    </location>
</feature>
<proteinExistence type="inferred from homology"/>
<dbReference type="GO" id="GO:0022857">
    <property type="term" value="F:transmembrane transporter activity"/>
    <property type="evidence" value="ECO:0007669"/>
    <property type="project" value="InterPro"/>
</dbReference>
<keyword evidence="5 6" id="KW-0472">Membrane</keyword>
<evidence type="ECO:0000256" key="5">
    <source>
        <dbReference type="ARBA" id="ARBA00023136"/>
    </source>
</evidence>
<evidence type="ECO:0000256" key="1">
    <source>
        <dbReference type="ARBA" id="ARBA00004141"/>
    </source>
</evidence>
<dbReference type="Gene3D" id="1.20.1250.20">
    <property type="entry name" value="MFS general substrate transporter like domains"/>
    <property type="match status" value="1"/>
</dbReference>